<evidence type="ECO:0000256" key="1">
    <source>
        <dbReference type="SAM" id="SignalP"/>
    </source>
</evidence>
<name>A0ABQ0PLQ3_9PROT</name>
<accession>A0ABQ0PLQ3</accession>
<dbReference type="Proteomes" id="UP001061452">
    <property type="component" value="Unassembled WGS sequence"/>
</dbReference>
<dbReference type="Pfam" id="PF07452">
    <property type="entry name" value="CHRD"/>
    <property type="match status" value="1"/>
</dbReference>
<feature type="chain" id="PRO_5047281645" description="CHRD domain-containing protein" evidence="1">
    <location>
        <begin position="29"/>
        <end position="150"/>
    </location>
</feature>
<sequence>MVEVAMIRFPALPALVAASIVVASPALAATVRLDGHFTPEHGTTSQPDGTVQATLNTRTNLVKYTLTWTGLSGPVVAAHFHGPAPAGEEAGVLVPIPGPYKSGQHGSVLLSSEQAEALQNGQVYVNLHTAAQPNGEARAQLAPVRPGETK</sequence>
<comment type="caution">
    <text evidence="3">The sequence shown here is derived from an EMBL/GenBank/DDBJ whole genome shotgun (WGS) entry which is preliminary data.</text>
</comment>
<proteinExistence type="predicted"/>
<evidence type="ECO:0000313" key="4">
    <source>
        <dbReference type="Proteomes" id="UP001061452"/>
    </source>
</evidence>
<dbReference type="SMART" id="SM00754">
    <property type="entry name" value="CHRD"/>
    <property type="match status" value="1"/>
</dbReference>
<dbReference type="PROSITE" id="PS50933">
    <property type="entry name" value="CHRD"/>
    <property type="match status" value="1"/>
</dbReference>
<gene>
    <name evidence="3" type="ORF">AA0521_2658</name>
</gene>
<evidence type="ECO:0000313" key="3">
    <source>
        <dbReference type="EMBL" id="GBQ75423.1"/>
    </source>
</evidence>
<dbReference type="InterPro" id="IPR010895">
    <property type="entry name" value="CHRD"/>
</dbReference>
<keyword evidence="1" id="KW-0732">Signal</keyword>
<feature type="domain" description="CHRD" evidence="2">
    <location>
        <begin position="23"/>
        <end position="146"/>
    </location>
</feature>
<protein>
    <recommendedName>
        <fullName evidence="2">CHRD domain-containing protein</fullName>
    </recommendedName>
</protein>
<feature type="signal peptide" evidence="1">
    <location>
        <begin position="1"/>
        <end position="28"/>
    </location>
</feature>
<organism evidence="3 4">
    <name type="scientific">Komagataeibacter intermedius NRIC 0521</name>
    <dbReference type="NCBI Taxonomy" id="1307934"/>
    <lineage>
        <taxon>Bacteria</taxon>
        <taxon>Pseudomonadati</taxon>
        <taxon>Pseudomonadota</taxon>
        <taxon>Alphaproteobacteria</taxon>
        <taxon>Acetobacterales</taxon>
        <taxon>Acetobacteraceae</taxon>
        <taxon>Komagataeibacter</taxon>
    </lineage>
</organism>
<reference evidence="3" key="1">
    <citation type="submission" date="2013-04" db="EMBL/GenBank/DDBJ databases">
        <title>The genome sequencing project of 58 acetic acid bacteria.</title>
        <authorList>
            <person name="Okamoto-Kainuma A."/>
            <person name="Ishikawa M."/>
            <person name="Umino S."/>
            <person name="Koizumi Y."/>
            <person name="Shiwa Y."/>
            <person name="Yoshikawa H."/>
            <person name="Matsutani M."/>
            <person name="Matsushita K."/>
        </authorList>
    </citation>
    <scope>NUCLEOTIDE SEQUENCE</scope>
    <source>
        <strain evidence="3">NRIC 0521</strain>
    </source>
</reference>
<keyword evidence="4" id="KW-1185">Reference proteome</keyword>
<evidence type="ECO:0000259" key="2">
    <source>
        <dbReference type="PROSITE" id="PS50933"/>
    </source>
</evidence>
<dbReference type="EMBL" id="BAQJ01000277">
    <property type="protein sequence ID" value="GBQ75423.1"/>
    <property type="molecule type" value="Genomic_DNA"/>
</dbReference>